<organism evidence="4">
    <name type="scientific">Acididesulfobacillus acetoxydans</name>
    <dbReference type="NCBI Taxonomy" id="1561005"/>
    <lineage>
        <taxon>Bacteria</taxon>
        <taxon>Bacillati</taxon>
        <taxon>Bacillota</taxon>
        <taxon>Clostridia</taxon>
        <taxon>Eubacteriales</taxon>
        <taxon>Peptococcaceae</taxon>
        <taxon>Acididesulfobacillus</taxon>
    </lineage>
</organism>
<comment type="subcellular location">
    <subcellularLocation>
        <location evidence="3">Cytoplasm</location>
    </subcellularLocation>
</comment>
<dbReference type="HAMAP" id="MF_00187">
    <property type="entry name" value="FdhD"/>
    <property type="match status" value="1"/>
</dbReference>
<gene>
    <name evidence="3" type="primary">fdhD</name>
    <name evidence="5" type="ORF">DEACI_0609</name>
    <name evidence="4" type="ORF">DEACI_1381</name>
</gene>
<dbReference type="NCBIfam" id="TIGR00129">
    <property type="entry name" value="fdhD_narQ"/>
    <property type="match status" value="1"/>
</dbReference>
<dbReference type="Proteomes" id="UP001071230">
    <property type="component" value="Unassembled WGS sequence"/>
</dbReference>
<dbReference type="Gene3D" id="3.40.140.10">
    <property type="entry name" value="Cytidine Deaminase, domain 2"/>
    <property type="match status" value="1"/>
</dbReference>
<dbReference type="PANTHER" id="PTHR30592:SF1">
    <property type="entry name" value="SULFUR CARRIER PROTEIN FDHD"/>
    <property type="match status" value="1"/>
</dbReference>
<dbReference type="GO" id="GO:0006777">
    <property type="term" value="P:Mo-molybdopterin cofactor biosynthetic process"/>
    <property type="evidence" value="ECO:0007669"/>
    <property type="project" value="UniProtKB-UniRule"/>
</dbReference>
<dbReference type="EMBL" id="CDGJ01000017">
    <property type="protein sequence ID" value="CEJ06163.1"/>
    <property type="molecule type" value="Genomic_DNA"/>
</dbReference>
<comment type="caution">
    <text evidence="3">Lacks conserved residue(s) required for the propagation of feature annotation.</text>
</comment>
<keyword evidence="2 3" id="KW-0501">Molybdenum cofactor biosynthesis</keyword>
<feature type="active site" description="Cysteine persulfide intermediate" evidence="3">
    <location>
        <position position="104"/>
    </location>
</feature>
<dbReference type="EMBL" id="LR746496">
    <property type="protein sequence ID" value="CAA7600728.1"/>
    <property type="molecule type" value="Genomic_DNA"/>
</dbReference>
<dbReference type="AlphaFoldDB" id="A0A8S0W2J8"/>
<dbReference type="GO" id="GO:0097163">
    <property type="term" value="F:sulfur carrier activity"/>
    <property type="evidence" value="ECO:0007669"/>
    <property type="project" value="UniProtKB-UniRule"/>
</dbReference>
<dbReference type="Pfam" id="PF02634">
    <property type="entry name" value="FdhD-NarQ"/>
    <property type="match status" value="1"/>
</dbReference>
<dbReference type="GO" id="GO:0005737">
    <property type="term" value="C:cytoplasm"/>
    <property type="evidence" value="ECO:0007669"/>
    <property type="project" value="UniProtKB-SubCell"/>
</dbReference>
<dbReference type="KEGG" id="aacx:DEACI_1381"/>
<accession>A0A8S0W2J8</accession>
<keyword evidence="1 3" id="KW-0963">Cytoplasm</keyword>
<protein>
    <recommendedName>
        <fullName evidence="3">Sulfur carrier protein FdhD</fullName>
    </recommendedName>
</protein>
<dbReference type="InterPro" id="IPR016193">
    <property type="entry name" value="Cytidine_deaminase-like"/>
</dbReference>
<dbReference type="GO" id="GO:0016783">
    <property type="term" value="F:sulfurtransferase activity"/>
    <property type="evidence" value="ECO:0007669"/>
    <property type="project" value="InterPro"/>
</dbReference>
<dbReference type="SUPFAM" id="SSF53927">
    <property type="entry name" value="Cytidine deaminase-like"/>
    <property type="match status" value="1"/>
</dbReference>
<dbReference type="PIRSF" id="PIRSF015626">
    <property type="entry name" value="FdhD"/>
    <property type="match status" value="1"/>
</dbReference>
<comment type="function">
    <text evidence="3">Required for formate dehydrogenase (FDH) activity. Acts as a sulfur carrier protein that transfers sulfur from IscS to the molybdenum cofactor prior to its insertion into FDH.</text>
</comment>
<evidence type="ECO:0000313" key="6">
    <source>
        <dbReference type="Proteomes" id="UP001071230"/>
    </source>
</evidence>
<dbReference type="InterPro" id="IPR003786">
    <property type="entry name" value="FdhD"/>
</dbReference>
<dbReference type="RefSeq" id="WP_240984357.1">
    <property type="nucleotide sequence ID" value="NZ_CDGJ01000017.1"/>
</dbReference>
<name>A0A8S0W2J8_9FIRM</name>
<comment type="similarity">
    <text evidence="3">Belongs to the FdhD family.</text>
</comment>
<keyword evidence="4" id="KW-0808">Transferase</keyword>
<dbReference type="Gene3D" id="3.10.20.10">
    <property type="match status" value="1"/>
</dbReference>
<evidence type="ECO:0000256" key="1">
    <source>
        <dbReference type="ARBA" id="ARBA00022490"/>
    </source>
</evidence>
<dbReference type="Proteomes" id="UP000836597">
    <property type="component" value="Chromosome"/>
</dbReference>
<evidence type="ECO:0000313" key="5">
    <source>
        <dbReference type="EMBL" id="CEJ06163.1"/>
    </source>
</evidence>
<proteinExistence type="inferred from homology"/>
<keyword evidence="6" id="KW-1185">Reference proteome</keyword>
<evidence type="ECO:0000313" key="4">
    <source>
        <dbReference type="EMBL" id="CAA7600728.1"/>
    </source>
</evidence>
<evidence type="ECO:0000256" key="3">
    <source>
        <dbReference type="HAMAP-Rule" id="MF_00187"/>
    </source>
</evidence>
<reference evidence="5" key="1">
    <citation type="submission" date="2014-11" db="EMBL/GenBank/DDBJ databases">
        <authorList>
            <person name="Hornung B.V."/>
        </authorList>
    </citation>
    <scope>NUCLEOTIDE SEQUENCE</scope>
    <source>
        <strain evidence="5">INE</strain>
    </source>
</reference>
<sequence length="262" mass="28684">MSETVMVPIIRANGAKAEETEDAVVLETPLTLYFNNEEIVTLLCSPAQIEELALGFLLSEGFIREFDDLIAIAYDPWDKAVFVKGKNRAPEEEVMSKRFLSACCGKSRASFAFANDARLAKPQASAAVISLADAHAYAAHLQTQPLFRATGGVHNGGLAFRGRILFTSYDIGRHNVFDKLFGQAFRAKIDLADHVIFFSGRVSSEILLKVAKMNLPILVARSAPTDLALTLARDLNITVIGFARNEHLNIYTAPQRIITAAT</sequence>
<dbReference type="PANTHER" id="PTHR30592">
    <property type="entry name" value="FORMATE DEHYDROGENASE"/>
    <property type="match status" value="1"/>
</dbReference>
<evidence type="ECO:0000256" key="2">
    <source>
        <dbReference type="ARBA" id="ARBA00023150"/>
    </source>
</evidence>
<reference evidence="4" key="2">
    <citation type="submission" date="2020-01" db="EMBL/GenBank/DDBJ databases">
        <authorList>
            <person name="Hornung B."/>
        </authorList>
    </citation>
    <scope>NUCLEOTIDE SEQUENCE</scope>
    <source>
        <strain evidence="4">PacBioINE</strain>
    </source>
</reference>